<dbReference type="Proteomes" id="UP000234748">
    <property type="component" value="Unassembled WGS sequence"/>
</dbReference>
<accession>A0A2N5LZH0</accession>
<reference evidence="2 3" key="1">
    <citation type="submission" date="2017-11" db="EMBL/GenBank/DDBJ databases">
        <title>Comparitive Functional Genomics of Dry Heat Resistant strains isolated from the Viking Spacecraft.</title>
        <authorList>
            <person name="Seuylemezian A."/>
            <person name="Cooper K."/>
            <person name="Vaishampayan P."/>
        </authorList>
    </citation>
    <scope>NUCLEOTIDE SEQUENCE [LARGE SCALE GENOMIC DNA]</scope>
    <source>
        <strain evidence="2 3">V1-29</strain>
    </source>
</reference>
<name>A0A2N5LZH0_9BACI</name>
<dbReference type="OrthoDB" id="2922356at2"/>
<comment type="caution">
    <text evidence="2">The sequence shown here is derived from an EMBL/GenBank/DDBJ whole genome shotgun (WGS) entry which is preliminary data.</text>
</comment>
<keyword evidence="1" id="KW-0472">Membrane</keyword>
<protein>
    <recommendedName>
        <fullName evidence="4">DUF3899 domain-containing protein</fullName>
    </recommendedName>
</protein>
<keyword evidence="1" id="KW-0812">Transmembrane</keyword>
<dbReference type="AlphaFoldDB" id="A0A2N5LZH0"/>
<evidence type="ECO:0000313" key="2">
    <source>
        <dbReference type="EMBL" id="PLT27465.1"/>
    </source>
</evidence>
<organism evidence="2 3">
    <name type="scientific">Peribacillus deserti</name>
    <dbReference type="NCBI Taxonomy" id="673318"/>
    <lineage>
        <taxon>Bacteria</taxon>
        <taxon>Bacillati</taxon>
        <taxon>Bacillota</taxon>
        <taxon>Bacilli</taxon>
        <taxon>Bacillales</taxon>
        <taxon>Bacillaceae</taxon>
        <taxon>Peribacillus</taxon>
    </lineage>
</organism>
<evidence type="ECO:0000313" key="3">
    <source>
        <dbReference type="Proteomes" id="UP000234748"/>
    </source>
</evidence>
<dbReference type="RefSeq" id="WP_101645861.1">
    <property type="nucleotide sequence ID" value="NZ_PGUY01000104.1"/>
</dbReference>
<evidence type="ECO:0000256" key="1">
    <source>
        <dbReference type="SAM" id="Phobius"/>
    </source>
</evidence>
<gene>
    <name evidence="2" type="ORF">CUU66_23675</name>
</gene>
<dbReference type="EMBL" id="PGUY01000104">
    <property type="protein sequence ID" value="PLT27465.1"/>
    <property type="molecule type" value="Genomic_DNA"/>
</dbReference>
<sequence>MNWMGVVCGLIAVFLLGLLIIESSRFKKELKQEIKDDRSLSNVFIQRWERKTSREITLGIITFIFVVLSVVLS</sequence>
<feature type="transmembrane region" description="Helical" evidence="1">
    <location>
        <begin position="56"/>
        <end position="72"/>
    </location>
</feature>
<evidence type="ECO:0008006" key="4">
    <source>
        <dbReference type="Google" id="ProtNLM"/>
    </source>
</evidence>
<keyword evidence="3" id="KW-1185">Reference proteome</keyword>
<proteinExistence type="predicted"/>
<keyword evidence="1" id="KW-1133">Transmembrane helix</keyword>